<organism evidence="9 10">
    <name type="scientific">Solirubrobacter deserti</name>
    <dbReference type="NCBI Taxonomy" id="2282478"/>
    <lineage>
        <taxon>Bacteria</taxon>
        <taxon>Bacillati</taxon>
        <taxon>Actinomycetota</taxon>
        <taxon>Thermoleophilia</taxon>
        <taxon>Solirubrobacterales</taxon>
        <taxon>Solirubrobacteraceae</taxon>
        <taxon>Solirubrobacter</taxon>
    </lineage>
</organism>
<dbReference type="InterPro" id="IPR011009">
    <property type="entry name" value="Kinase-like_dom_sf"/>
</dbReference>
<evidence type="ECO:0000256" key="6">
    <source>
        <dbReference type="ARBA" id="ARBA00022840"/>
    </source>
</evidence>
<proteinExistence type="predicted"/>
<evidence type="ECO:0000256" key="4">
    <source>
        <dbReference type="ARBA" id="ARBA00022741"/>
    </source>
</evidence>
<evidence type="ECO:0000256" key="2">
    <source>
        <dbReference type="ARBA" id="ARBA00022527"/>
    </source>
</evidence>
<keyword evidence="10" id="KW-1185">Reference proteome</keyword>
<keyword evidence="2 9" id="KW-0723">Serine/threonine-protein kinase</keyword>
<evidence type="ECO:0000313" key="9">
    <source>
        <dbReference type="EMBL" id="MDA0142433.1"/>
    </source>
</evidence>
<feature type="non-terminal residue" evidence="9">
    <location>
        <position position="347"/>
    </location>
</feature>
<dbReference type="GO" id="GO:0004674">
    <property type="term" value="F:protein serine/threonine kinase activity"/>
    <property type="evidence" value="ECO:0007669"/>
    <property type="project" value="UniProtKB-KW"/>
</dbReference>
<dbReference type="CDD" id="cd14014">
    <property type="entry name" value="STKc_PknB_like"/>
    <property type="match status" value="1"/>
</dbReference>
<comment type="caution">
    <text evidence="9">The sequence shown here is derived from an EMBL/GenBank/DDBJ whole genome shotgun (WGS) entry which is preliminary data.</text>
</comment>
<dbReference type="SUPFAM" id="SSF56112">
    <property type="entry name" value="Protein kinase-like (PK-like)"/>
    <property type="match status" value="1"/>
</dbReference>
<dbReference type="Pfam" id="PF00069">
    <property type="entry name" value="Pkinase"/>
    <property type="match status" value="1"/>
</dbReference>
<accession>A0ABT4RV22</accession>
<keyword evidence="4" id="KW-0547">Nucleotide-binding</keyword>
<feature type="domain" description="Protein kinase" evidence="8">
    <location>
        <begin position="17"/>
        <end position="272"/>
    </location>
</feature>
<dbReference type="Proteomes" id="UP001147700">
    <property type="component" value="Unassembled WGS sequence"/>
</dbReference>
<reference evidence="9" key="1">
    <citation type="submission" date="2022-10" db="EMBL/GenBank/DDBJ databases">
        <title>The WGS of Solirubrobacter sp. CPCC 204708.</title>
        <authorList>
            <person name="Jiang Z."/>
        </authorList>
    </citation>
    <scope>NUCLEOTIDE SEQUENCE</scope>
    <source>
        <strain evidence="9">CPCC 204708</strain>
    </source>
</reference>
<feature type="region of interest" description="Disordered" evidence="7">
    <location>
        <begin position="275"/>
        <end position="347"/>
    </location>
</feature>
<dbReference type="PROSITE" id="PS00108">
    <property type="entry name" value="PROTEIN_KINASE_ST"/>
    <property type="match status" value="1"/>
</dbReference>
<sequence>MDTAAPTFAPGTEFAGYRIESVAGRGGMGIVYRATQLALGRPVALKLLTAQLAADDAFRERFRREWETAAAIDHPNVIPLYEAGESAGTLFIAMRFVDGVDLAQLSADVAMPAPRAVRLVAQIAAALDAAHARGLVHRDVKPANVLVSEGDHVYLSDFGLSREATATRLTRTGLFVGSTDYAAPEQVRGEATDARTDVYALGCVLFQLLTGSVPFARSGDMAKMYAHITEPPPLVSDTRSELVAFDAIVERAMAKEPDDRYQSAGELARAALAAAGVASDPPPPAADVRAATPRDSAPGWDTAPVGLASITPSAAAPAGSNPGWATGRVDPAKPAGGAGGPGGGGGA</sequence>
<dbReference type="EMBL" id="JAPCID010000090">
    <property type="protein sequence ID" value="MDA0142433.1"/>
    <property type="molecule type" value="Genomic_DNA"/>
</dbReference>
<evidence type="ECO:0000259" key="8">
    <source>
        <dbReference type="PROSITE" id="PS50011"/>
    </source>
</evidence>
<dbReference type="InterPro" id="IPR000719">
    <property type="entry name" value="Prot_kinase_dom"/>
</dbReference>
<evidence type="ECO:0000256" key="1">
    <source>
        <dbReference type="ARBA" id="ARBA00012513"/>
    </source>
</evidence>
<dbReference type="SMART" id="SM00220">
    <property type="entry name" value="S_TKc"/>
    <property type="match status" value="1"/>
</dbReference>
<keyword evidence="3" id="KW-0808">Transferase</keyword>
<dbReference type="Gene3D" id="1.10.510.10">
    <property type="entry name" value="Transferase(Phosphotransferase) domain 1"/>
    <property type="match status" value="1"/>
</dbReference>
<dbReference type="InterPro" id="IPR008271">
    <property type="entry name" value="Ser/Thr_kinase_AS"/>
</dbReference>
<keyword evidence="5 9" id="KW-0418">Kinase</keyword>
<dbReference type="PANTHER" id="PTHR43289">
    <property type="entry name" value="MITOGEN-ACTIVATED PROTEIN KINASE KINASE KINASE 20-RELATED"/>
    <property type="match status" value="1"/>
</dbReference>
<dbReference type="EC" id="2.7.11.1" evidence="1"/>
<dbReference type="RefSeq" id="WP_270006913.1">
    <property type="nucleotide sequence ID" value="NZ_JAPCID010000090.1"/>
</dbReference>
<evidence type="ECO:0000256" key="5">
    <source>
        <dbReference type="ARBA" id="ARBA00022777"/>
    </source>
</evidence>
<gene>
    <name evidence="9" type="ORF">OJ962_33420</name>
</gene>
<name>A0ABT4RV22_9ACTN</name>
<dbReference type="Gene3D" id="3.30.200.20">
    <property type="entry name" value="Phosphorylase Kinase, domain 1"/>
    <property type="match status" value="1"/>
</dbReference>
<dbReference type="PROSITE" id="PS50011">
    <property type="entry name" value="PROTEIN_KINASE_DOM"/>
    <property type="match status" value="1"/>
</dbReference>
<evidence type="ECO:0000256" key="7">
    <source>
        <dbReference type="SAM" id="MobiDB-lite"/>
    </source>
</evidence>
<feature type="compositionally biased region" description="Gly residues" evidence="7">
    <location>
        <begin position="336"/>
        <end position="347"/>
    </location>
</feature>
<feature type="compositionally biased region" description="Low complexity" evidence="7">
    <location>
        <begin position="312"/>
        <end position="325"/>
    </location>
</feature>
<evidence type="ECO:0000256" key="3">
    <source>
        <dbReference type="ARBA" id="ARBA00022679"/>
    </source>
</evidence>
<protein>
    <recommendedName>
        <fullName evidence="1">non-specific serine/threonine protein kinase</fullName>
        <ecNumber evidence="1">2.7.11.1</ecNumber>
    </recommendedName>
</protein>
<keyword evidence="6" id="KW-0067">ATP-binding</keyword>
<dbReference type="PANTHER" id="PTHR43289:SF6">
    <property type="entry name" value="SERINE_THREONINE-PROTEIN KINASE NEKL-3"/>
    <property type="match status" value="1"/>
</dbReference>
<evidence type="ECO:0000313" key="10">
    <source>
        <dbReference type="Proteomes" id="UP001147700"/>
    </source>
</evidence>